<dbReference type="InterPro" id="IPR039518">
    <property type="entry name" value="WhiA_LAGLIDADG_dom"/>
</dbReference>
<dbReference type="Pfam" id="PF02650">
    <property type="entry name" value="HTH_WhiA"/>
    <property type="match status" value="1"/>
</dbReference>
<dbReference type="AlphaFoldDB" id="A0A9E2KIE3"/>
<dbReference type="InterPro" id="IPR027434">
    <property type="entry name" value="Homing_endonucl"/>
</dbReference>
<name>A0A9E2KIE3_9FIRM</name>
<dbReference type="Pfam" id="PF14527">
    <property type="entry name" value="LAGLIDADG_WhiA"/>
    <property type="match status" value="1"/>
</dbReference>
<dbReference type="GO" id="GO:0043937">
    <property type="term" value="P:regulation of sporulation"/>
    <property type="evidence" value="ECO:0007669"/>
    <property type="project" value="InterPro"/>
</dbReference>
<accession>A0A9E2KIE3</accession>
<evidence type="ECO:0000313" key="8">
    <source>
        <dbReference type="EMBL" id="MBU3818924.1"/>
    </source>
</evidence>
<evidence type="ECO:0000259" key="7">
    <source>
        <dbReference type="Pfam" id="PF14527"/>
    </source>
</evidence>
<comment type="function">
    <text evidence="4">Involved in cell division and chromosome segregation.</text>
</comment>
<comment type="similarity">
    <text evidence="4">Belongs to the WhiA family.</text>
</comment>
<keyword evidence="1 4" id="KW-0132">Cell division</keyword>
<dbReference type="GO" id="GO:0003677">
    <property type="term" value="F:DNA binding"/>
    <property type="evidence" value="ECO:0007669"/>
    <property type="project" value="UniProtKB-UniRule"/>
</dbReference>
<evidence type="ECO:0000256" key="5">
    <source>
        <dbReference type="SAM" id="Coils"/>
    </source>
</evidence>
<gene>
    <name evidence="4 8" type="primary">whiA</name>
    <name evidence="8" type="ORF">H9864_00830</name>
</gene>
<keyword evidence="3 4" id="KW-0131">Cell cycle</keyword>
<feature type="domain" description="WhiA LAGLIDADG-like" evidence="7">
    <location>
        <begin position="118"/>
        <end position="209"/>
    </location>
</feature>
<dbReference type="NCBIfam" id="TIGR00647">
    <property type="entry name" value="DNA_bind_WhiA"/>
    <property type="match status" value="1"/>
</dbReference>
<evidence type="ECO:0000256" key="1">
    <source>
        <dbReference type="ARBA" id="ARBA00022618"/>
    </source>
</evidence>
<dbReference type="Proteomes" id="UP000824178">
    <property type="component" value="Unassembled WGS sequence"/>
</dbReference>
<dbReference type="HAMAP" id="MF_01420">
    <property type="entry name" value="HTH_type_WhiA"/>
    <property type="match status" value="1"/>
</dbReference>
<comment type="caution">
    <text evidence="8">The sequence shown here is derived from an EMBL/GenBank/DDBJ whole genome shotgun (WGS) entry which is preliminary data.</text>
</comment>
<evidence type="ECO:0000256" key="4">
    <source>
        <dbReference type="HAMAP-Rule" id="MF_01420"/>
    </source>
</evidence>
<feature type="domain" description="Sporulation regulator WhiA C-terminal" evidence="6">
    <location>
        <begin position="212"/>
        <end position="295"/>
    </location>
</feature>
<dbReference type="PANTHER" id="PTHR37307:SF1">
    <property type="entry name" value="CELL DIVISION PROTEIN WHIA-RELATED"/>
    <property type="match status" value="1"/>
</dbReference>
<evidence type="ECO:0000313" key="9">
    <source>
        <dbReference type="Proteomes" id="UP000824178"/>
    </source>
</evidence>
<dbReference type="EMBL" id="JAHLFH010000012">
    <property type="protein sequence ID" value="MBU3818924.1"/>
    <property type="molecule type" value="Genomic_DNA"/>
</dbReference>
<evidence type="ECO:0000256" key="2">
    <source>
        <dbReference type="ARBA" id="ARBA00023125"/>
    </source>
</evidence>
<evidence type="ECO:0000256" key="3">
    <source>
        <dbReference type="ARBA" id="ARBA00023306"/>
    </source>
</evidence>
<dbReference type="GO" id="GO:0051301">
    <property type="term" value="P:cell division"/>
    <property type="evidence" value="ECO:0007669"/>
    <property type="project" value="UniProtKB-UniRule"/>
</dbReference>
<keyword evidence="5" id="KW-0175">Coiled coil</keyword>
<dbReference type="InterPro" id="IPR023054">
    <property type="entry name" value="Sporulation_regulator_WhiA_C"/>
</dbReference>
<reference evidence="8" key="1">
    <citation type="journal article" date="2021" name="PeerJ">
        <title>Extensive microbial diversity within the chicken gut microbiome revealed by metagenomics and culture.</title>
        <authorList>
            <person name="Gilroy R."/>
            <person name="Ravi A."/>
            <person name="Getino M."/>
            <person name="Pursley I."/>
            <person name="Horton D.L."/>
            <person name="Alikhan N.F."/>
            <person name="Baker D."/>
            <person name="Gharbi K."/>
            <person name="Hall N."/>
            <person name="Watson M."/>
            <person name="Adriaenssens E.M."/>
            <person name="Foster-Nyarko E."/>
            <person name="Jarju S."/>
            <person name="Secka A."/>
            <person name="Antonio M."/>
            <person name="Oren A."/>
            <person name="Chaudhuri R.R."/>
            <person name="La Ragione R."/>
            <person name="Hildebrand F."/>
            <person name="Pallen M.J."/>
        </authorList>
    </citation>
    <scope>NUCLEOTIDE SEQUENCE</scope>
    <source>
        <strain evidence="8">742</strain>
    </source>
</reference>
<organism evidence="8 9">
    <name type="scientific">Candidatus Faecalibacterium intestinavium</name>
    <dbReference type="NCBI Taxonomy" id="2838580"/>
    <lineage>
        <taxon>Bacteria</taxon>
        <taxon>Bacillati</taxon>
        <taxon>Bacillota</taxon>
        <taxon>Clostridia</taxon>
        <taxon>Eubacteriales</taxon>
        <taxon>Oscillospiraceae</taxon>
        <taxon>Faecalibacterium</taxon>
    </lineage>
</organism>
<dbReference type="PANTHER" id="PTHR37307">
    <property type="entry name" value="CELL DIVISION PROTEIN WHIA-RELATED"/>
    <property type="match status" value="1"/>
</dbReference>
<feature type="coiled-coil region" evidence="5">
    <location>
        <begin position="281"/>
        <end position="308"/>
    </location>
</feature>
<sequence>MSFASEAREEIVARSIQKECCVRAACYGVACFAKYFDARGLVFQTEQQKTAEYAKEMFARCGVRGSVTEKCRPSGTVYEFAIREPSEVAQMHALFGTTGEETSIQIDPALLRCRGCVSAYVGSAFLCSGTVTDPQKEYNLEVLTPRTNLARDFEALLAEHEFAPHRTRRKSINLIYVKASANVEALLAFMGAEEAARKIGSEKAVKSVRNQVNRFTNCETANLSKTIRANAQTLKAIRYLEQQGALDALPDSLREAAEKRLEFPELSLGALCSRFDPALSKSGLSHRMKKLEGLAQQLQARAEQKETEELNGQPV</sequence>
<reference evidence="8" key="2">
    <citation type="submission" date="2021-04" db="EMBL/GenBank/DDBJ databases">
        <authorList>
            <person name="Gilroy R."/>
        </authorList>
    </citation>
    <scope>NUCLEOTIDE SEQUENCE</scope>
    <source>
        <strain evidence="8">742</strain>
    </source>
</reference>
<dbReference type="InterPro" id="IPR003802">
    <property type="entry name" value="Sporulation_regulator_WhiA"/>
</dbReference>
<proteinExistence type="inferred from homology"/>
<evidence type="ECO:0000259" key="6">
    <source>
        <dbReference type="Pfam" id="PF02650"/>
    </source>
</evidence>
<keyword evidence="2 4" id="KW-0238">DNA-binding</keyword>
<protein>
    <recommendedName>
        <fullName evidence="4">Probable cell division protein WhiA</fullName>
    </recommendedName>
</protein>
<dbReference type="Gene3D" id="3.10.28.10">
    <property type="entry name" value="Homing endonucleases"/>
    <property type="match status" value="1"/>
</dbReference>